<organism evidence="5 6">
    <name type="scientific">Mesoplasma florum</name>
    <name type="common">Acholeplasma florum</name>
    <dbReference type="NCBI Taxonomy" id="2151"/>
    <lineage>
        <taxon>Bacteria</taxon>
        <taxon>Bacillati</taxon>
        <taxon>Mycoplasmatota</taxon>
        <taxon>Mollicutes</taxon>
        <taxon>Entomoplasmatales</taxon>
        <taxon>Entomoplasmataceae</taxon>
        <taxon>Mesoplasma</taxon>
    </lineage>
</organism>
<keyword evidence="2 3" id="KW-0119">Carbohydrate metabolism</keyword>
<dbReference type="SUPFAM" id="SSF100950">
    <property type="entry name" value="NagB/RpiA/CoA transferase-like"/>
    <property type="match status" value="1"/>
</dbReference>
<dbReference type="GO" id="GO:0006043">
    <property type="term" value="P:glucosamine catabolic process"/>
    <property type="evidence" value="ECO:0007669"/>
    <property type="project" value="TreeGrafter"/>
</dbReference>
<dbReference type="Gene3D" id="3.40.50.1360">
    <property type="match status" value="1"/>
</dbReference>
<dbReference type="PANTHER" id="PTHR11280:SF5">
    <property type="entry name" value="GLUCOSAMINE-6-PHOSPHATE ISOMERASE"/>
    <property type="match status" value="1"/>
</dbReference>
<dbReference type="Pfam" id="PF01182">
    <property type="entry name" value="Glucosamine_iso"/>
    <property type="match status" value="1"/>
</dbReference>
<dbReference type="Proteomes" id="UP000239216">
    <property type="component" value="Chromosome"/>
</dbReference>
<dbReference type="InterPro" id="IPR006148">
    <property type="entry name" value="Glc/Gal-6P_isomerase"/>
</dbReference>
<comment type="function">
    <text evidence="3">Catalyzes the reversible isomerization-deamination of glucosamine 6-phosphate (GlcN6P) to form fructose 6-phosphate (Fru6P) and ammonium ion.</text>
</comment>
<comment type="pathway">
    <text evidence="3">Amino-sugar metabolism; N-acetylneuraminate degradation; D-fructose 6-phosphate from N-acetylneuraminate: step 5/5.</text>
</comment>
<dbReference type="InterPro" id="IPR004547">
    <property type="entry name" value="Glucosamine6P_isomerase"/>
</dbReference>
<evidence type="ECO:0000256" key="3">
    <source>
        <dbReference type="HAMAP-Rule" id="MF_01241"/>
    </source>
</evidence>
<keyword evidence="1 3" id="KW-0378">Hydrolase</keyword>
<feature type="domain" description="Glucosamine/galactosamine-6-phosphate isomerase" evidence="4">
    <location>
        <begin position="11"/>
        <end position="228"/>
    </location>
</feature>
<dbReference type="RefSeq" id="WP_029511849.1">
    <property type="nucleotide sequence ID" value="NZ_CP022513.1"/>
</dbReference>
<dbReference type="GO" id="GO:0006046">
    <property type="term" value="P:N-acetylglucosamine catabolic process"/>
    <property type="evidence" value="ECO:0007669"/>
    <property type="project" value="UniProtKB-UniRule"/>
</dbReference>
<gene>
    <name evidence="3 5" type="primary">nagB</name>
    <name evidence="5" type="ORF">CG003_03650</name>
</gene>
<dbReference type="GO" id="GO:0042802">
    <property type="term" value="F:identical protein binding"/>
    <property type="evidence" value="ECO:0007669"/>
    <property type="project" value="TreeGrafter"/>
</dbReference>
<feature type="active site" description="For ring-opening step" evidence="3">
    <location>
        <position position="140"/>
    </location>
</feature>
<dbReference type="GO" id="GO:0004342">
    <property type="term" value="F:glucosamine-6-phosphate deaminase activity"/>
    <property type="evidence" value="ECO:0007669"/>
    <property type="project" value="UniProtKB-UniRule"/>
</dbReference>
<dbReference type="GO" id="GO:0005737">
    <property type="term" value="C:cytoplasm"/>
    <property type="evidence" value="ECO:0007669"/>
    <property type="project" value="TreeGrafter"/>
</dbReference>
<evidence type="ECO:0000313" key="6">
    <source>
        <dbReference type="Proteomes" id="UP000239216"/>
    </source>
</evidence>
<protein>
    <recommendedName>
        <fullName evidence="3">Glucosamine-6-phosphate deaminase</fullName>
        <ecNumber evidence="3">3.5.99.6</ecNumber>
    </recommendedName>
    <alternativeName>
        <fullName evidence="3">GlcN6P deaminase</fullName>
        <shortName evidence="3">GNPDA</shortName>
    </alternativeName>
    <alternativeName>
        <fullName evidence="3">Glucosamine-6-phosphate isomerase</fullName>
    </alternativeName>
</protein>
<evidence type="ECO:0000313" key="5">
    <source>
        <dbReference type="EMBL" id="AVN64727.1"/>
    </source>
</evidence>
<dbReference type="NCBIfam" id="TIGR00502">
    <property type="entry name" value="nagB"/>
    <property type="match status" value="1"/>
</dbReference>
<comment type="caution">
    <text evidence="3">Lacks conserved residue(s) required for the propagation of feature annotation.</text>
</comment>
<feature type="active site" description="Proton acceptor; for ring-opening step" evidence="3">
    <location>
        <position position="135"/>
    </location>
</feature>
<dbReference type="HAMAP" id="MF_01241">
    <property type="entry name" value="GlcN6P_deamin"/>
    <property type="match status" value="1"/>
</dbReference>
<dbReference type="AlphaFoldDB" id="A0A2R3P8C9"/>
<dbReference type="GO" id="GO:0019262">
    <property type="term" value="P:N-acetylneuraminate catabolic process"/>
    <property type="evidence" value="ECO:0007669"/>
    <property type="project" value="UniProtKB-UniRule"/>
</dbReference>
<evidence type="ECO:0000259" key="4">
    <source>
        <dbReference type="Pfam" id="PF01182"/>
    </source>
</evidence>
<dbReference type="InterPro" id="IPR037171">
    <property type="entry name" value="NagB/RpiA_transferase-like"/>
</dbReference>
<dbReference type="UniPathway" id="UPA00629">
    <property type="reaction ID" value="UER00684"/>
</dbReference>
<dbReference type="InterPro" id="IPR018321">
    <property type="entry name" value="Glucosamine6P_isomerase_CS"/>
</dbReference>
<dbReference type="EMBL" id="CP022513">
    <property type="protein sequence ID" value="AVN64727.1"/>
    <property type="molecule type" value="Genomic_DNA"/>
</dbReference>
<sequence length="240" mass="26548">MNIIKLANEVEVAKKAAEIIKEEVKQNKNAVLGLATGSSPILTYQNLIKAFKANEVSFSDVKTFNLDEYEGLQPTHPQSYRYFMNDQLFNHIDIKIENTYVPEGINNVRPESYDELIKENGGIDLQLLGLGVNGHVGFNEPGTSFESLTSEVDLAQETIEVNAKKFFNGDLSEVPTKAYSMGLKSIMNAKKILLIATGESKAEAINALLNATISEDWPCTILRNHKDVTIIVDSEAGRLI</sequence>
<name>A0A2R3P8C9_MESFO</name>
<evidence type="ECO:0000256" key="2">
    <source>
        <dbReference type="ARBA" id="ARBA00023277"/>
    </source>
</evidence>
<comment type="catalytic activity">
    <reaction evidence="3">
        <text>alpha-D-glucosamine 6-phosphate + H2O = beta-D-fructose 6-phosphate + NH4(+)</text>
        <dbReference type="Rhea" id="RHEA:12172"/>
        <dbReference type="ChEBI" id="CHEBI:15377"/>
        <dbReference type="ChEBI" id="CHEBI:28938"/>
        <dbReference type="ChEBI" id="CHEBI:57634"/>
        <dbReference type="ChEBI" id="CHEBI:75989"/>
        <dbReference type="EC" id="3.5.99.6"/>
    </reaction>
</comment>
<proteinExistence type="inferred from homology"/>
<comment type="similarity">
    <text evidence="3">Belongs to the glucosamine/galactosamine-6-phosphate isomerase family. NagB subfamily.</text>
</comment>
<accession>A0A2R3P8C9</accession>
<dbReference type="EC" id="3.5.99.6" evidence="3"/>
<dbReference type="GO" id="GO:0005975">
    <property type="term" value="P:carbohydrate metabolic process"/>
    <property type="evidence" value="ECO:0007669"/>
    <property type="project" value="InterPro"/>
</dbReference>
<dbReference type="CDD" id="cd01399">
    <property type="entry name" value="GlcN6P_deaminase"/>
    <property type="match status" value="1"/>
</dbReference>
<feature type="active site" description="Proton acceptor; for enolization step" evidence="3">
    <location>
        <position position="67"/>
    </location>
</feature>
<reference evidence="5 6" key="1">
    <citation type="submission" date="2017-07" db="EMBL/GenBank/DDBJ databases">
        <title>Comparative genomic analysis of Mesoplasma florum.</title>
        <authorList>
            <person name="Baby V."/>
            <person name="Lachance J.-C."/>
            <person name="Gagnon J."/>
            <person name="Lucier J.-F."/>
            <person name="Matteau D."/>
            <person name="Knight T.F."/>
            <person name="Rodrigue S."/>
        </authorList>
    </citation>
    <scope>NUCLEOTIDE SEQUENCE [LARGE SCALE GENOMIC DNA]</scope>
    <source>
        <strain evidence="5 6">CnuA-2</strain>
    </source>
</reference>
<feature type="active site" description="For ring-opening step" evidence="3">
    <location>
        <position position="133"/>
    </location>
</feature>
<evidence type="ECO:0000256" key="1">
    <source>
        <dbReference type="ARBA" id="ARBA00022801"/>
    </source>
</evidence>
<dbReference type="PANTHER" id="PTHR11280">
    <property type="entry name" value="GLUCOSAMINE-6-PHOSPHATE ISOMERASE"/>
    <property type="match status" value="1"/>
</dbReference>
<dbReference type="PROSITE" id="PS01161">
    <property type="entry name" value="GLC_GALNAC_ISOMERASE"/>
    <property type="match status" value="1"/>
</dbReference>